<evidence type="ECO:0000313" key="3">
    <source>
        <dbReference type="Proteomes" id="UP000265140"/>
    </source>
</evidence>
<reference evidence="3" key="1">
    <citation type="journal article" date="2014" name="PLoS ONE">
        <title>The genome and linkage map of the northern pike (Esox lucius): conserved synteny revealed between the salmonid sister group and the Neoteleostei.</title>
        <authorList>
            <person name="Rondeau E.B."/>
            <person name="Minkley D.R."/>
            <person name="Leong J.S."/>
            <person name="Messmer A.M."/>
            <person name="Jantzen J.R."/>
            <person name="von Schalburg K.R."/>
            <person name="Lemon C."/>
            <person name="Bird N.H."/>
            <person name="Koop B.F."/>
        </authorList>
    </citation>
    <scope>NUCLEOTIDE SEQUENCE</scope>
</reference>
<evidence type="ECO:0000256" key="1">
    <source>
        <dbReference type="SAM" id="Phobius"/>
    </source>
</evidence>
<organism evidence="2 3">
    <name type="scientific">Esox lucius</name>
    <name type="common">Northern pike</name>
    <dbReference type="NCBI Taxonomy" id="8010"/>
    <lineage>
        <taxon>Eukaryota</taxon>
        <taxon>Metazoa</taxon>
        <taxon>Chordata</taxon>
        <taxon>Craniata</taxon>
        <taxon>Vertebrata</taxon>
        <taxon>Euteleostomi</taxon>
        <taxon>Actinopterygii</taxon>
        <taxon>Neopterygii</taxon>
        <taxon>Teleostei</taxon>
        <taxon>Protacanthopterygii</taxon>
        <taxon>Esociformes</taxon>
        <taxon>Esocidae</taxon>
        <taxon>Esox</taxon>
    </lineage>
</organism>
<accession>A0A3P8ZEY1</accession>
<keyword evidence="1" id="KW-1133">Transmembrane helix</keyword>
<feature type="transmembrane region" description="Helical" evidence="1">
    <location>
        <begin position="123"/>
        <end position="142"/>
    </location>
</feature>
<gene>
    <name evidence="2" type="primary">TMEM69</name>
</gene>
<reference evidence="2" key="3">
    <citation type="submission" date="2025-08" db="UniProtKB">
        <authorList>
            <consortium name="Ensembl"/>
        </authorList>
    </citation>
    <scope>IDENTIFICATION</scope>
</reference>
<keyword evidence="3" id="KW-1185">Reference proteome</keyword>
<dbReference type="GeneTree" id="ENSGT00390000015318"/>
<keyword evidence="1" id="KW-0812">Transmembrane</keyword>
<evidence type="ECO:0000313" key="2">
    <source>
        <dbReference type="Ensembl" id="ENSELUP00000027255.2"/>
    </source>
</evidence>
<dbReference type="OMA" id="LHWGFAM"/>
<name>A0A3P8ZEY1_ESOLU</name>
<reference evidence="2" key="4">
    <citation type="submission" date="2025-09" db="UniProtKB">
        <authorList>
            <consortium name="Ensembl"/>
        </authorList>
    </citation>
    <scope>IDENTIFICATION</scope>
</reference>
<dbReference type="PANTHER" id="PTHR15887">
    <property type="entry name" value="TRANSMEMBRANE PROTEIN 69"/>
    <property type="match status" value="1"/>
</dbReference>
<dbReference type="AlphaFoldDB" id="A0A3P8ZEY1"/>
<dbReference type="InterPro" id="IPR021836">
    <property type="entry name" value="DUF3429"/>
</dbReference>
<protein>
    <submittedName>
        <fullName evidence="2">Uncharacterized protein</fullName>
    </submittedName>
</protein>
<dbReference type="Proteomes" id="UP000265140">
    <property type="component" value="Chromosome 3"/>
</dbReference>
<dbReference type="Bgee" id="ENSELUG00000003413">
    <property type="expression patterns" value="Expressed in ovary and 14 other cell types or tissues"/>
</dbReference>
<dbReference type="PANTHER" id="PTHR15887:SF1">
    <property type="entry name" value="TRANSMEMBRANE PROTEIN 69"/>
    <property type="match status" value="1"/>
</dbReference>
<proteinExistence type="predicted"/>
<keyword evidence="1" id="KW-0472">Membrane</keyword>
<feature type="transmembrane region" description="Helical" evidence="1">
    <location>
        <begin position="12"/>
        <end position="32"/>
    </location>
</feature>
<feature type="transmembrane region" description="Helical" evidence="1">
    <location>
        <begin position="39"/>
        <end position="57"/>
    </location>
</feature>
<reference evidence="2" key="2">
    <citation type="submission" date="2020-02" db="EMBL/GenBank/DDBJ databases">
        <title>Esox lucius (northern pike) genome, fEsoLuc1, primary haplotype.</title>
        <authorList>
            <person name="Myers G."/>
            <person name="Karagic N."/>
            <person name="Meyer A."/>
            <person name="Pippel M."/>
            <person name="Reichard M."/>
            <person name="Winkler S."/>
            <person name="Tracey A."/>
            <person name="Sims Y."/>
            <person name="Howe K."/>
            <person name="Rhie A."/>
            <person name="Formenti G."/>
            <person name="Durbin R."/>
            <person name="Fedrigo O."/>
            <person name="Jarvis E.D."/>
        </authorList>
    </citation>
    <scope>NUCLEOTIDE SEQUENCE [LARGE SCALE GENOMIC DNA]</scope>
</reference>
<dbReference type="STRING" id="8010.ENSELUP00000027255"/>
<dbReference type="Pfam" id="PF11911">
    <property type="entry name" value="DUF3429"/>
    <property type="match status" value="1"/>
</dbReference>
<dbReference type="InParanoid" id="A0A3P8ZEY1"/>
<sequence>MKALANVSKSALYLGFSGLLPFLGTPLLMSVTQSYLPEVAYAQMVYGASILSFLGGFALPEGSPAHTDWMNLSNSVVPSLLAWMALLCRDNIAEGALIVNRGVVLALHYDITLLPGYPSWFKAIRTILTLVVTFSLVATLTLKEKRVKAEEH</sequence>
<dbReference type="Ensembl" id="ENSELUT00000016409.3">
    <property type="protein sequence ID" value="ENSELUP00000027255.2"/>
    <property type="gene ID" value="ENSELUG00000003413.3"/>
</dbReference>